<organism evidence="3 4">
    <name type="scientific">Roseospira marina</name>
    <dbReference type="NCBI Taxonomy" id="140057"/>
    <lineage>
        <taxon>Bacteria</taxon>
        <taxon>Pseudomonadati</taxon>
        <taxon>Pseudomonadota</taxon>
        <taxon>Alphaproteobacteria</taxon>
        <taxon>Rhodospirillales</taxon>
        <taxon>Rhodospirillaceae</taxon>
        <taxon>Roseospira</taxon>
    </lineage>
</organism>
<dbReference type="Proteomes" id="UP000324065">
    <property type="component" value="Unassembled WGS sequence"/>
</dbReference>
<evidence type="ECO:0000259" key="2">
    <source>
        <dbReference type="Pfam" id="PF03795"/>
    </source>
</evidence>
<reference evidence="3 4" key="1">
    <citation type="submission" date="2019-09" db="EMBL/GenBank/DDBJ databases">
        <title>Genome sequence of Roseospira marina, one of the more divergent members of the non-sulfur purple photosynthetic bacterial family, the Rhodospirillaceae.</title>
        <authorList>
            <person name="Meyer T."/>
            <person name="Kyndt J."/>
        </authorList>
    </citation>
    <scope>NUCLEOTIDE SEQUENCE [LARGE SCALE GENOMIC DNA]</scope>
    <source>
        <strain evidence="3 4">DSM 15113</strain>
    </source>
</reference>
<evidence type="ECO:0000313" key="3">
    <source>
        <dbReference type="EMBL" id="KAA5607489.1"/>
    </source>
</evidence>
<dbReference type="PANTHER" id="PTHR33606:SF3">
    <property type="entry name" value="PROTEIN YCII"/>
    <property type="match status" value="1"/>
</dbReference>
<dbReference type="RefSeq" id="WP_150060622.1">
    <property type="nucleotide sequence ID" value="NZ_JACHII010000001.1"/>
</dbReference>
<dbReference type="EMBL" id="VWPJ01000001">
    <property type="protein sequence ID" value="KAA5607489.1"/>
    <property type="molecule type" value="Genomic_DNA"/>
</dbReference>
<proteinExistence type="inferred from homology"/>
<protein>
    <submittedName>
        <fullName evidence="3">YciI family protein</fullName>
    </submittedName>
</protein>
<gene>
    <name evidence="3" type="ORF">F1188_01615</name>
</gene>
<dbReference type="InterPro" id="IPR051807">
    <property type="entry name" value="Sec-metab_biosynth-assoc"/>
</dbReference>
<evidence type="ECO:0000256" key="1">
    <source>
        <dbReference type="ARBA" id="ARBA00007689"/>
    </source>
</evidence>
<feature type="domain" description="YCII-related" evidence="2">
    <location>
        <begin position="1"/>
        <end position="88"/>
    </location>
</feature>
<sequence length="96" mass="10428">MLWMINCVDAPNSAALRAAHRDAHYTHLEANADHLVVAGPLQNEARTASVGSLLIVDFPDRDGAVSFAQRDPFNKAGVFASVTICPFRRTLPIEPT</sequence>
<dbReference type="Gene3D" id="3.30.70.1060">
    <property type="entry name" value="Dimeric alpha+beta barrel"/>
    <property type="match status" value="1"/>
</dbReference>
<dbReference type="OrthoDB" id="2293521at2"/>
<evidence type="ECO:0000313" key="4">
    <source>
        <dbReference type="Proteomes" id="UP000324065"/>
    </source>
</evidence>
<comment type="caution">
    <text evidence="3">The sequence shown here is derived from an EMBL/GenBank/DDBJ whole genome shotgun (WGS) entry which is preliminary data.</text>
</comment>
<dbReference type="AlphaFoldDB" id="A0A5M6II28"/>
<dbReference type="SUPFAM" id="SSF54909">
    <property type="entry name" value="Dimeric alpha+beta barrel"/>
    <property type="match status" value="1"/>
</dbReference>
<keyword evidence="4" id="KW-1185">Reference proteome</keyword>
<dbReference type="InterPro" id="IPR005545">
    <property type="entry name" value="YCII"/>
</dbReference>
<dbReference type="InterPro" id="IPR011008">
    <property type="entry name" value="Dimeric_a/b-barrel"/>
</dbReference>
<name>A0A5M6II28_9PROT</name>
<dbReference type="Pfam" id="PF03795">
    <property type="entry name" value="YCII"/>
    <property type="match status" value="1"/>
</dbReference>
<comment type="similarity">
    <text evidence="1">Belongs to the YciI family.</text>
</comment>
<accession>A0A5M6II28</accession>
<dbReference type="PANTHER" id="PTHR33606">
    <property type="entry name" value="PROTEIN YCII"/>
    <property type="match status" value="1"/>
</dbReference>